<dbReference type="InterPro" id="IPR002347">
    <property type="entry name" value="SDR_fam"/>
</dbReference>
<reference evidence="3" key="1">
    <citation type="submission" date="2017-09" db="EMBL/GenBank/DDBJ databases">
        <title>Depth-based differentiation of microbial function through sediment-hosted aquifers and enrichment of novel symbionts in the deep terrestrial subsurface.</title>
        <authorList>
            <person name="Probst A.J."/>
            <person name="Ladd B."/>
            <person name="Jarett J.K."/>
            <person name="Geller-Mcgrath D.E."/>
            <person name="Sieber C.M.K."/>
            <person name="Emerson J.B."/>
            <person name="Anantharaman K."/>
            <person name="Thomas B.C."/>
            <person name="Malmstrom R."/>
            <person name="Stieglmeier M."/>
            <person name="Klingl A."/>
            <person name="Woyke T."/>
            <person name="Ryan C.M."/>
            <person name="Banfield J.F."/>
        </authorList>
    </citation>
    <scope>NUCLEOTIDE SEQUENCE [LARGE SCALE GENOMIC DNA]</scope>
</reference>
<organism evidence="2 3">
    <name type="scientific">Candidatus Nealsonbacteria bacterium CG08_land_8_20_14_0_20_36_22</name>
    <dbReference type="NCBI Taxonomy" id="1974704"/>
    <lineage>
        <taxon>Bacteria</taxon>
        <taxon>Candidatus Nealsoniibacteriota</taxon>
    </lineage>
</organism>
<evidence type="ECO:0000256" key="1">
    <source>
        <dbReference type="ARBA" id="ARBA00006484"/>
    </source>
</evidence>
<comment type="similarity">
    <text evidence="1">Belongs to the short-chain dehydrogenases/reductases (SDR) family.</text>
</comment>
<dbReference type="Proteomes" id="UP000231472">
    <property type="component" value="Unassembled WGS sequence"/>
</dbReference>
<name>A0A2H0YNC3_9BACT</name>
<dbReference type="FunFam" id="3.40.50.720:FF:000084">
    <property type="entry name" value="Short-chain dehydrogenase reductase"/>
    <property type="match status" value="1"/>
</dbReference>
<dbReference type="PRINTS" id="PR00081">
    <property type="entry name" value="GDHRDH"/>
</dbReference>
<evidence type="ECO:0000313" key="2">
    <source>
        <dbReference type="EMBL" id="PIS39916.1"/>
    </source>
</evidence>
<gene>
    <name evidence="2" type="ORF">COT32_02545</name>
</gene>
<dbReference type="AlphaFoldDB" id="A0A2H0YNC3"/>
<dbReference type="InterPro" id="IPR036291">
    <property type="entry name" value="NAD(P)-bd_dom_sf"/>
</dbReference>
<dbReference type="GO" id="GO:0016616">
    <property type="term" value="F:oxidoreductase activity, acting on the CH-OH group of donors, NAD or NADP as acceptor"/>
    <property type="evidence" value="ECO:0007669"/>
    <property type="project" value="TreeGrafter"/>
</dbReference>
<dbReference type="Pfam" id="PF13561">
    <property type="entry name" value="adh_short_C2"/>
    <property type="match status" value="1"/>
</dbReference>
<sequence>MLNLKNKTAIITGARQGMGRTHALTLAKAGAKVVVSDISLENCEKVVKEIKKEGGEAMAIKCDVSKEQEVDEMMKKTIKKWGKIDILVNNAGICQFKPFLELTEEEWDRTININLKGYFLCAQAAAKAMAKQKSGAIINIASVAMGQQGIGFSNIAHYCASKGGIVGMTEAMAVELATYNIRVNAIAPGMIDTPMIDPIKKDPQQEKAILARVPMQRMGQAQEVSNLVLFLASDESSYMTGSTVVIDGGWLAG</sequence>
<dbReference type="PRINTS" id="PR00080">
    <property type="entry name" value="SDRFAMILY"/>
</dbReference>
<dbReference type="NCBIfam" id="NF009466">
    <property type="entry name" value="PRK12826.1-2"/>
    <property type="match status" value="1"/>
</dbReference>
<dbReference type="NCBIfam" id="NF005559">
    <property type="entry name" value="PRK07231.1"/>
    <property type="match status" value="1"/>
</dbReference>
<proteinExistence type="inferred from homology"/>
<dbReference type="SUPFAM" id="SSF51735">
    <property type="entry name" value="NAD(P)-binding Rossmann-fold domains"/>
    <property type="match status" value="1"/>
</dbReference>
<dbReference type="EMBL" id="PEYC01000051">
    <property type="protein sequence ID" value="PIS39916.1"/>
    <property type="molecule type" value="Genomic_DNA"/>
</dbReference>
<evidence type="ECO:0000313" key="3">
    <source>
        <dbReference type="Proteomes" id="UP000231472"/>
    </source>
</evidence>
<dbReference type="PANTHER" id="PTHR42760">
    <property type="entry name" value="SHORT-CHAIN DEHYDROGENASES/REDUCTASES FAMILY MEMBER"/>
    <property type="match status" value="1"/>
</dbReference>
<comment type="caution">
    <text evidence="2">The sequence shown here is derived from an EMBL/GenBank/DDBJ whole genome shotgun (WGS) entry which is preliminary data.</text>
</comment>
<accession>A0A2H0YNC3</accession>
<dbReference type="Gene3D" id="3.40.50.720">
    <property type="entry name" value="NAD(P)-binding Rossmann-like Domain"/>
    <property type="match status" value="1"/>
</dbReference>
<evidence type="ECO:0008006" key="4">
    <source>
        <dbReference type="Google" id="ProtNLM"/>
    </source>
</evidence>
<protein>
    <recommendedName>
        <fullName evidence="4">Short-chain dehydrogenase</fullName>
    </recommendedName>
</protein>